<name>A0AA39TMC7_9PEZI</name>
<dbReference type="InterPro" id="IPR029063">
    <property type="entry name" value="SAM-dependent_MTases_sf"/>
</dbReference>
<dbReference type="SUPFAM" id="SSF53335">
    <property type="entry name" value="S-adenosyl-L-methionine-dependent methyltransferases"/>
    <property type="match status" value="1"/>
</dbReference>
<reference evidence="8" key="1">
    <citation type="submission" date="2023-06" db="EMBL/GenBank/DDBJ databases">
        <title>Genome-scale phylogeny and comparative genomics of the fungal order Sordariales.</title>
        <authorList>
            <consortium name="Lawrence Berkeley National Laboratory"/>
            <person name="Hensen N."/>
            <person name="Bonometti L."/>
            <person name="Westerberg I."/>
            <person name="Brannstrom I.O."/>
            <person name="Guillou S."/>
            <person name="Cros-Aarteil S."/>
            <person name="Calhoun S."/>
            <person name="Haridas S."/>
            <person name="Kuo A."/>
            <person name="Mondo S."/>
            <person name="Pangilinan J."/>
            <person name="Riley R."/>
            <person name="LaButti K."/>
            <person name="Andreopoulos B."/>
            <person name="Lipzen A."/>
            <person name="Chen C."/>
            <person name="Yanf M."/>
            <person name="Daum C."/>
            <person name="Ng V."/>
            <person name="Clum A."/>
            <person name="Steindorff A."/>
            <person name="Ohm R."/>
            <person name="Martin F."/>
            <person name="Silar P."/>
            <person name="Natvig D."/>
            <person name="Lalanne C."/>
            <person name="Gautier V."/>
            <person name="Ament-velasquez S.L."/>
            <person name="Kruys A."/>
            <person name="Hutchinson M.I."/>
            <person name="Powell A.J."/>
            <person name="Barry K."/>
            <person name="Miller A.N."/>
            <person name="Grigoriev I.V."/>
            <person name="Debuchy R."/>
            <person name="Gladieux P."/>
            <person name="Thoren M.H."/>
            <person name="Johannesson H."/>
        </authorList>
    </citation>
    <scope>NUCLEOTIDE SEQUENCE</scope>
    <source>
        <strain evidence="8">SMH3391-2</strain>
    </source>
</reference>
<evidence type="ECO:0000256" key="5">
    <source>
        <dbReference type="ARBA" id="ARBA00022691"/>
    </source>
</evidence>
<dbReference type="GO" id="GO:0034246">
    <property type="term" value="F:mitochondrial transcription factor activity"/>
    <property type="evidence" value="ECO:0007669"/>
    <property type="project" value="TreeGrafter"/>
</dbReference>
<evidence type="ECO:0000313" key="9">
    <source>
        <dbReference type="Proteomes" id="UP001174934"/>
    </source>
</evidence>
<dbReference type="GO" id="GO:0006391">
    <property type="term" value="P:transcription initiation at mitochondrial promoter"/>
    <property type="evidence" value="ECO:0007669"/>
    <property type="project" value="TreeGrafter"/>
</dbReference>
<keyword evidence="3" id="KW-0489">Methyltransferase</keyword>
<evidence type="ECO:0000256" key="6">
    <source>
        <dbReference type="ARBA" id="ARBA00022884"/>
    </source>
</evidence>
<dbReference type="InterPro" id="IPR023165">
    <property type="entry name" value="rRNA_Ade_diMease-like_C"/>
</dbReference>
<keyword evidence="4" id="KW-0808">Transferase</keyword>
<sequence length="631" mass="71680">MLPVRGLHNVRARLSLQAAQRCCQWQHQQKRMVQGLRESFLKHPDRASKMLHATKLWQYSRGPVKTKANRQRVNVTGEKLCDDIIKYMGASLARHEGCDLIDIFPGAGVWSRKLNDALKPRAHILMEPDHDAVYAPFLEPLLKRPGVLQVAESGIIWPELHKILTPEYLPHQIEHPPGSPELSQRNDTLLVTANLAFFPRKKFASFDSVTQLVIYQFITAIRSSALFQKYGQVRFLIWATDDEKTSIVPRSVQRRRRLAFDAELATEWINEVAGAEPVDNKADGTGTGSTAWFSRDEHINTDSGLRVLERMREQGITIPKGRETALMKELLARPPDAPRVMAGNQPASMARPYKEELELLEQRWASGGIPKKLDGNISPEYRRLLAVRYLDNWNNKRFSQIHALQSEHDQIAALITSPDPLTQQRAHALSTAWNTKLNNMNLSLLRQHLLARDNLHVYNQPLAPILSWDRRTIEPLLVKPTEFFPNVDCCLLDVQPKPMHPLFKQSGKRSSRAADNFDLILRGLLQHMLQPISASMDAIYPGAARGVIPNCPSLRDPALGGLPVPGLGELSTRILNEGQLVEVVKAWMRWPFRPEYTELISRVQDDTTMWEEVNEEQLQTQGNNMQNLAQL</sequence>
<comment type="subcellular location">
    <subcellularLocation>
        <location evidence="1">Mitochondrion</location>
    </subcellularLocation>
</comment>
<dbReference type="Proteomes" id="UP001174934">
    <property type="component" value="Unassembled WGS sequence"/>
</dbReference>
<dbReference type="PANTHER" id="PTHR11727:SF17">
    <property type="entry name" value="DIMETHYLADENOSINE TRANSFERASE 1, MITOCHONDRIAL"/>
    <property type="match status" value="1"/>
</dbReference>
<evidence type="ECO:0000256" key="4">
    <source>
        <dbReference type="ARBA" id="ARBA00022679"/>
    </source>
</evidence>
<gene>
    <name evidence="8" type="ORF">B0T17DRAFT_544388</name>
</gene>
<keyword evidence="5" id="KW-0949">S-adenosyl-L-methionine</keyword>
<dbReference type="GO" id="GO:0008168">
    <property type="term" value="F:methyltransferase activity"/>
    <property type="evidence" value="ECO:0007669"/>
    <property type="project" value="UniProtKB-KW"/>
</dbReference>
<protein>
    <recommendedName>
        <fullName evidence="2">Mitochondrial transcription factor 1</fullName>
    </recommendedName>
</protein>
<dbReference type="AlphaFoldDB" id="A0AA39TMC7"/>
<proteinExistence type="predicted"/>
<evidence type="ECO:0000256" key="3">
    <source>
        <dbReference type="ARBA" id="ARBA00022603"/>
    </source>
</evidence>
<evidence type="ECO:0000256" key="7">
    <source>
        <dbReference type="ARBA" id="ARBA00024915"/>
    </source>
</evidence>
<comment type="caution">
    <text evidence="8">The sequence shown here is derived from an EMBL/GenBank/DDBJ whole genome shotgun (WGS) entry which is preliminary data.</text>
</comment>
<evidence type="ECO:0000256" key="2">
    <source>
        <dbReference type="ARBA" id="ARBA00013836"/>
    </source>
</evidence>
<evidence type="ECO:0000313" key="8">
    <source>
        <dbReference type="EMBL" id="KAK0610386.1"/>
    </source>
</evidence>
<comment type="function">
    <text evidence="7">Mitochondrial transcription factor that confers selective promoter recognition on the core subunit of the yeast mitochondrial RNA polymerase. Interacts with DNA in a non-specific manner.</text>
</comment>
<dbReference type="GO" id="GO:0034245">
    <property type="term" value="C:mitochondrial DNA-directed RNA polymerase complex"/>
    <property type="evidence" value="ECO:0007669"/>
    <property type="project" value="TreeGrafter"/>
</dbReference>
<dbReference type="InterPro" id="IPR001737">
    <property type="entry name" value="KsgA/Erm"/>
</dbReference>
<evidence type="ECO:0000256" key="1">
    <source>
        <dbReference type="ARBA" id="ARBA00004173"/>
    </source>
</evidence>
<dbReference type="Gene3D" id="3.40.50.150">
    <property type="entry name" value="Vaccinia Virus protein VP39"/>
    <property type="match status" value="1"/>
</dbReference>
<dbReference type="EMBL" id="JAULSR010000010">
    <property type="protein sequence ID" value="KAK0610386.1"/>
    <property type="molecule type" value="Genomic_DNA"/>
</dbReference>
<dbReference type="GO" id="GO:0032259">
    <property type="term" value="P:methylation"/>
    <property type="evidence" value="ECO:0007669"/>
    <property type="project" value="UniProtKB-KW"/>
</dbReference>
<organism evidence="8 9">
    <name type="scientific">Bombardia bombarda</name>
    <dbReference type="NCBI Taxonomy" id="252184"/>
    <lineage>
        <taxon>Eukaryota</taxon>
        <taxon>Fungi</taxon>
        <taxon>Dikarya</taxon>
        <taxon>Ascomycota</taxon>
        <taxon>Pezizomycotina</taxon>
        <taxon>Sordariomycetes</taxon>
        <taxon>Sordariomycetidae</taxon>
        <taxon>Sordariales</taxon>
        <taxon>Lasiosphaeriaceae</taxon>
        <taxon>Bombardia</taxon>
    </lineage>
</organism>
<accession>A0AA39TMC7</accession>
<dbReference type="GO" id="GO:0005759">
    <property type="term" value="C:mitochondrial matrix"/>
    <property type="evidence" value="ECO:0007669"/>
    <property type="project" value="TreeGrafter"/>
</dbReference>
<dbReference type="Gene3D" id="1.10.8.100">
    <property type="entry name" value="Ribosomal RNA adenine dimethylase-like, domain 2"/>
    <property type="match status" value="1"/>
</dbReference>
<keyword evidence="6" id="KW-0694">RNA-binding</keyword>
<dbReference type="GO" id="GO:0003723">
    <property type="term" value="F:RNA binding"/>
    <property type="evidence" value="ECO:0007669"/>
    <property type="project" value="UniProtKB-KW"/>
</dbReference>
<dbReference type="PANTHER" id="PTHR11727">
    <property type="entry name" value="DIMETHYLADENOSINE TRANSFERASE"/>
    <property type="match status" value="1"/>
</dbReference>
<keyword evidence="9" id="KW-1185">Reference proteome</keyword>